<dbReference type="Pfam" id="PF10686">
    <property type="entry name" value="YAcAr"/>
    <property type="match status" value="1"/>
</dbReference>
<evidence type="ECO:0000313" key="2">
    <source>
        <dbReference type="EMBL" id="AKC02912.1"/>
    </source>
</evidence>
<proteinExistence type="predicted"/>
<dbReference type="RefSeq" id="YP_009215284.1">
    <property type="nucleotide sequence ID" value="NC_028972.1"/>
</dbReference>
<dbReference type="EMBL" id="KP790009">
    <property type="protein sequence ID" value="AKC02912.1"/>
    <property type="molecule type" value="Genomic_DNA"/>
</dbReference>
<dbReference type="Proteomes" id="UP000033019">
    <property type="component" value="Segment"/>
</dbReference>
<protein>
    <recommendedName>
        <fullName evidence="1">YspA cpYpsA-related SLOG domain-containing protein</fullName>
    </recommendedName>
</protein>
<feature type="domain" description="YspA cpYpsA-related SLOG" evidence="1">
    <location>
        <begin position="6"/>
        <end position="75"/>
    </location>
</feature>
<gene>
    <name evidence="2" type="ORF">Gmala1_74</name>
</gene>
<reference evidence="2 3" key="1">
    <citation type="journal article" date="2015" name="Sci. Rep.">
        <title>Bacteriophages of wastewater foaming-associated filamentous Gordonia reduce host levels in raw activated sludge.</title>
        <authorList>
            <person name="Liu M."/>
            <person name="Gill J.J."/>
            <person name="Young R."/>
            <person name="Summer E.J."/>
        </authorList>
    </citation>
    <scope>NUCLEOTIDE SEQUENCE [LARGE SCALE GENOMIC DNA]</scope>
</reference>
<name>A0A0E3XAD5_9CAUD</name>
<evidence type="ECO:0000259" key="1">
    <source>
        <dbReference type="Pfam" id="PF10686"/>
    </source>
</evidence>
<evidence type="ECO:0000313" key="3">
    <source>
        <dbReference type="Proteomes" id="UP000033019"/>
    </source>
</evidence>
<dbReference type="KEGG" id="vg:26641516"/>
<accession>A0A0E3XAD5</accession>
<dbReference type="OrthoDB" id="13008at10239"/>
<sequence length="148" mass="16251">MALKHKILVTGSRYWDDYQMVQDLICDVLSDFEWYSKECELIHGGAPGADEMAARFCSGYFDMTVTEFPADWGKHGKSAGPKRNQQMVDYGADICLAFIMPNSKGTMDCLKRAAVAGIQVIAVGKNHDGPCGIGDCKCLSKKTSQKSQ</sequence>
<dbReference type="InterPro" id="IPR019627">
    <property type="entry name" value="YAcAr"/>
</dbReference>
<organism evidence="2 3">
    <name type="scientific">Gordonia phage Gmala1</name>
    <dbReference type="NCBI Taxonomy" id="1622190"/>
    <lineage>
        <taxon>Viruses</taxon>
        <taxon>Duplodnaviria</taxon>
        <taxon>Heunggongvirae</taxon>
        <taxon>Uroviricota</taxon>
        <taxon>Caudoviricetes</taxon>
        <taxon>Gordtnkvirus</taxon>
        <taxon>Gordtnkvirus gordtnk2</taxon>
    </lineage>
</organism>
<dbReference type="GeneID" id="26641516"/>